<dbReference type="EMBL" id="UINC01113577">
    <property type="protein sequence ID" value="SVC83284.1"/>
    <property type="molecule type" value="Genomic_DNA"/>
</dbReference>
<feature type="non-terminal residue" evidence="1">
    <location>
        <position position="1"/>
    </location>
</feature>
<gene>
    <name evidence="1" type="ORF">METZ01_LOCUS336138</name>
</gene>
<proteinExistence type="predicted"/>
<reference evidence="1" key="1">
    <citation type="submission" date="2018-05" db="EMBL/GenBank/DDBJ databases">
        <authorList>
            <person name="Lanie J.A."/>
            <person name="Ng W.-L."/>
            <person name="Kazmierczak K.M."/>
            <person name="Andrzejewski T.M."/>
            <person name="Davidsen T.M."/>
            <person name="Wayne K.J."/>
            <person name="Tettelin H."/>
            <person name="Glass J.I."/>
            <person name="Rusch D."/>
            <person name="Podicherti R."/>
            <person name="Tsui H.-C.T."/>
            <person name="Winkler M.E."/>
        </authorList>
    </citation>
    <scope>NUCLEOTIDE SEQUENCE</scope>
</reference>
<evidence type="ECO:0000313" key="1">
    <source>
        <dbReference type="EMBL" id="SVC83284.1"/>
    </source>
</evidence>
<organism evidence="1">
    <name type="scientific">marine metagenome</name>
    <dbReference type="NCBI Taxonomy" id="408172"/>
    <lineage>
        <taxon>unclassified sequences</taxon>
        <taxon>metagenomes</taxon>
        <taxon>ecological metagenomes</taxon>
    </lineage>
</organism>
<name>A0A382QCJ8_9ZZZZ</name>
<sequence>WDMYRSSNLKCSELVSVGSYSDSLHNRVYELLVSNSPEKVMEKSMFCRIIFGAS</sequence>
<accession>A0A382QCJ8</accession>
<protein>
    <submittedName>
        <fullName evidence="1">Uncharacterized protein</fullName>
    </submittedName>
</protein>
<dbReference type="AlphaFoldDB" id="A0A382QCJ8"/>